<reference evidence="3 4" key="1">
    <citation type="submission" date="2017-03" db="EMBL/GenBank/DDBJ databases">
        <title>WGS assembly of Porphyra umbilicalis.</title>
        <authorList>
            <person name="Brawley S.H."/>
            <person name="Blouin N.A."/>
            <person name="Ficko-Blean E."/>
            <person name="Wheeler G.L."/>
            <person name="Lohr M."/>
            <person name="Goodson H.V."/>
            <person name="Jenkins J.W."/>
            <person name="Blaby-Haas C.E."/>
            <person name="Helliwell K.E."/>
            <person name="Chan C."/>
            <person name="Marriage T."/>
            <person name="Bhattacharya D."/>
            <person name="Klein A.S."/>
            <person name="Badis Y."/>
            <person name="Brodie J."/>
            <person name="Cao Y."/>
            <person name="Collen J."/>
            <person name="Dittami S.M."/>
            <person name="Gachon C.M."/>
            <person name="Green B.R."/>
            <person name="Karpowicz S."/>
            <person name="Kim J.W."/>
            <person name="Kudahl U."/>
            <person name="Lin S."/>
            <person name="Michel G."/>
            <person name="Mittag M."/>
            <person name="Olson B.J."/>
            <person name="Pangilinan J."/>
            <person name="Peng Y."/>
            <person name="Qiu H."/>
            <person name="Shu S."/>
            <person name="Singer J.T."/>
            <person name="Smith A.G."/>
            <person name="Sprecher B.N."/>
            <person name="Wagner V."/>
            <person name="Wang W."/>
            <person name="Wang Z.-Y."/>
            <person name="Yan J."/>
            <person name="Yarish C."/>
            <person name="Zoeuner-Riek S."/>
            <person name="Zhuang Y."/>
            <person name="Zou Y."/>
            <person name="Lindquist E.A."/>
            <person name="Grimwood J."/>
            <person name="Barry K."/>
            <person name="Rokhsar D.S."/>
            <person name="Schmutz J."/>
            <person name="Stiller J.W."/>
            <person name="Grossman A.R."/>
            <person name="Prochnik S.E."/>
        </authorList>
    </citation>
    <scope>NUCLEOTIDE SEQUENCE [LARGE SCALE GENOMIC DNA]</scope>
    <source>
        <strain evidence="3">4086291</strain>
    </source>
</reference>
<dbReference type="EMBL" id="KV918812">
    <property type="protein sequence ID" value="OSX78489.1"/>
    <property type="molecule type" value="Genomic_DNA"/>
</dbReference>
<feature type="region of interest" description="Disordered" evidence="1">
    <location>
        <begin position="369"/>
        <end position="417"/>
    </location>
</feature>
<organism evidence="3 4">
    <name type="scientific">Porphyra umbilicalis</name>
    <name type="common">Purple laver</name>
    <name type="synonym">Red alga</name>
    <dbReference type="NCBI Taxonomy" id="2786"/>
    <lineage>
        <taxon>Eukaryota</taxon>
        <taxon>Rhodophyta</taxon>
        <taxon>Bangiophyceae</taxon>
        <taxon>Bangiales</taxon>
        <taxon>Bangiaceae</taxon>
        <taxon>Porphyra</taxon>
    </lineage>
</organism>
<evidence type="ECO:0000313" key="3">
    <source>
        <dbReference type="EMBL" id="OSX78489.1"/>
    </source>
</evidence>
<evidence type="ECO:0000256" key="2">
    <source>
        <dbReference type="SAM" id="Phobius"/>
    </source>
</evidence>
<feature type="compositionally biased region" description="Gly residues" evidence="1">
    <location>
        <begin position="193"/>
        <end position="217"/>
    </location>
</feature>
<evidence type="ECO:0000313" key="4">
    <source>
        <dbReference type="Proteomes" id="UP000218209"/>
    </source>
</evidence>
<keyword evidence="2" id="KW-0812">Transmembrane</keyword>
<protein>
    <submittedName>
        <fullName evidence="3">Uncharacterized protein</fullName>
    </submittedName>
</protein>
<keyword evidence="4" id="KW-1185">Reference proteome</keyword>
<proteinExistence type="predicted"/>
<feature type="transmembrane region" description="Helical" evidence="2">
    <location>
        <begin position="236"/>
        <end position="261"/>
    </location>
</feature>
<keyword evidence="2" id="KW-0472">Membrane</keyword>
<dbReference type="Proteomes" id="UP000218209">
    <property type="component" value="Unassembled WGS sequence"/>
</dbReference>
<keyword evidence="2" id="KW-1133">Transmembrane helix</keyword>
<feature type="compositionally biased region" description="Low complexity" evidence="1">
    <location>
        <begin position="290"/>
        <end position="326"/>
    </location>
</feature>
<feature type="region of interest" description="Disordered" evidence="1">
    <location>
        <begin position="281"/>
        <end position="347"/>
    </location>
</feature>
<sequence>MEVLAQSSFVASSLAAGAPGRVYAAGVASVADGRRDDGLLALFNLTAGDPPSAAAAAATPAHQAVVVWNESAPAASERAVSVIVERGGNVVLVGSSQHPSSGAAGAWWVMAYDPLGRLLYEDVPAGADDGVGAPPSMEPRSCHLDVARTSFFCVGLLVGGADASAAGGSAFGRYDWTVELPLAGAPGGSVGVGGGAGSGGGEGGGVGGAGTGSGAGEPTGDDASGVDAFLSSRLHVVLLLVGAAVGGLLLGALAVGTVVAASHRRRVADKAVADSYFADEDGSAGGGGASTPTASSASVVAGSPSVDGVPFPSARSRLASPSAGRPPAEPAAGFSRHPSGRSLTRPPSLIDQKLVGSASFFSASGAVPGAKPGGGGPGRPLVRSATHSGALPGAVGTRPVSPTEANVSMGQRSLFFK</sequence>
<gene>
    <name evidence="3" type="ORF">BU14_0108s0036</name>
</gene>
<name>A0A1X6PC37_PORUM</name>
<feature type="region of interest" description="Disordered" evidence="1">
    <location>
        <begin position="193"/>
        <end position="220"/>
    </location>
</feature>
<accession>A0A1X6PC37</accession>
<dbReference type="AlphaFoldDB" id="A0A1X6PC37"/>
<evidence type="ECO:0000256" key="1">
    <source>
        <dbReference type="SAM" id="MobiDB-lite"/>
    </source>
</evidence>